<dbReference type="AlphaFoldDB" id="A0A0L8HQ21"/>
<dbReference type="EMBL" id="KQ417579">
    <property type="protein sequence ID" value="KOF91282.1"/>
    <property type="molecule type" value="Genomic_DNA"/>
</dbReference>
<feature type="compositionally biased region" description="Low complexity" evidence="1">
    <location>
        <begin position="156"/>
        <end position="173"/>
    </location>
</feature>
<feature type="region of interest" description="Disordered" evidence="1">
    <location>
        <begin position="148"/>
        <end position="173"/>
    </location>
</feature>
<reference evidence="2" key="1">
    <citation type="submission" date="2015-07" db="EMBL/GenBank/DDBJ databases">
        <title>MeaNS - Measles Nucleotide Surveillance Program.</title>
        <authorList>
            <person name="Tran T."/>
            <person name="Druce J."/>
        </authorList>
    </citation>
    <scope>NUCLEOTIDE SEQUENCE</scope>
    <source>
        <strain evidence="2">UCB-OBI-ISO-001</strain>
        <tissue evidence="2">Gonad</tissue>
    </source>
</reference>
<protein>
    <submittedName>
        <fullName evidence="2">Uncharacterized protein</fullName>
    </submittedName>
</protein>
<evidence type="ECO:0000313" key="2">
    <source>
        <dbReference type="EMBL" id="KOF91282.1"/>
    </source>
</evidence>
<name>A0A0L8HQ21_OCTBM</name>
<proteinExistence type="predicted"/>
<sequence>MVKKIGEKRSSRAGRPIRIACNIYNKNKIESNDSKTSNMYDNSKNVIEMNGACSNYTINTDNETIINNQPEHSGSSRRTDRIHFHKHKNSRNNNIDNNYNNVDSVVTPNNDDNNSRYVRIQNNRTNINNDKDSYNNLSIIDMTLDNTKANSSDTSNDNAINDGSNNNNNNNSAATAATKEAGYSLKPIQTGVLPPKQTLWINNIQNKI</sequence>
<organism evidence="2">
    <name type="scientific">Octopus bimaculoides</name>
    <name type="common">California two-spotted octopus</name>
    <dbReference type="NCBI Taxonomy" id="37653"/>
    <lineage>
        <taxon>Eukaryota</taxon>
        <taxon>Metazoa</taxon>
        <taxon>Spiralia</taxon>
        <taxon>Lophotrochozoa</taxon>
        <taxon>Mollusca</taxon>
        <taxon>Cephalopoda</taxon>
        <taxon>Coleoidea</taxon>
        <taxon>Octopodiformes</taxon>
        <taxon>Octopoda</taxon>
        <taxon>Incirrata</taxon>
        <taxon>Octopodidae</taxon>
        <taxon>Octopus</taxon>
    </lineage>
</organism>
<accession>A0A0L8HQ21</accession>
<gene>
    <name evidence="2" type="ORF">OCBIM_22009288mg</name>
</gene>
<evidence type="ECO:0000256" key="1">
    <source>
        <dbReference type="SAM" id="MobiDB-lite"/>
    </source>
</evidence>